<dbReference type="InterPro" id="IPR017930">
    <property type="entry name" value="Myb_dom"/>
</dbReference>
<sequence length="245" mass="27845">MPASYDKDSADEASCERKSINKWTAAEDAKMVELVQAHGTRRWSLIGSLLPGRNGKQCRERWHNQLDPAIRKDPWTADEETMLKIAHHKFGNKWAEIAKLLPGRTDNAIKNHWNSYKRRGHRALQHKAKAALVLDTPRDGSPQFNPFADMPIMRPMTPTSSKPMGEPPTYYRYDVKQHMDIPASFTAPMTYSSNTLYHPPLHQLQHHFHHRLLDHSHLATPKESSGRGPQLTVLADAAAVQTIIL</sequence>
<organism evidence="7 8">
    <name type="scientific">Aphanomyces stellatus</name>
    <dbReference type="NCBI Taxonomy" id="120398"/>
    <lineage>
        <taxon>Eukaryota</taxon>
        <taxon>Sar</taxon>
        <taxon>Stramenopiles</taxon>
        <taxon>Oomycota</taxon>
        <taxon>Saprolegniomycetes</taxon>
        <taxon>Saprolegniales</taxon>
        <taxon>Verrucalvaceae</taxon>
        <taxon>Aphanomyces</taxon>
    </lineage>
</organism>
<keyword evidence="2" id="KW-0238">DNA-binding</keyword>
<feature type="domain" description="HTH myb-type" evidence="5">
    <location>
        <begin position="67"/>
        <end position="121"/>
    </location>
</feature>
<dbReference type="EMBL" id="VJMH01007489">
    <property type="protein sequence ID" value="KAF0682751.1"/>
    <property type="molecule type" value="Genomic_DNA"/>
</dbReference>
<dbReference type="FunFam" id="1.10.10.60:FF:000010">
    <property type="entry name" value="Transcriptional activator Myb isoform A"/>
    <property type="match status" value="1"/>
</dbReference>
<protein>
    <submittedName>
        <fullName evidence="7">Aste57867_25154 protein</fullName>
    </submittedName>
</protein>
<dbReference type="AlphaFoldDB" id="A0A485LUK2"/>
<dbReference type="Proteomes" id="UP000332933">
    <property type="component" value="Unassembled WGS sequence"/>
</dbReference>
<dbReference type="EMBL" id="CAADRA010007515">
    <property type="protein sequence ID" value="VFU01783.1"/>
    <property type="molecule type" value="Genomic_DNA"/>
</dbReference>
<feature type="region of interest" description="Disordered" evidence="3">
    <location>
        <begin position="136"/>
        <end position="165"/>
    </location>
</feature>
<name>A0A485LUK2_9STRA</name>
<dbReference type="PANTHER" id="PTHR45614:SF232">
    <property type="entry name" value="TRANSCRIPTION FACTOR MYB3R-2"/>
    <property type="match status" value="1"/>
</dbReference>
<evidence type="ECO:0000256" key="3">
    <source>
        <dbReference type="SAM" id="MobiDB-lite"/>
    </source>
</evidence>
<reference evidence="6" key="2">
    <citation type="submission" date="2019-06" db="EMBL/GenBank/DDBJ databases">
        <title>Genomics analysis of Aphanomyces spp. identifies a new class of oomycete effector associated with host adaptation.</title>
        <authorList>
            <person name="Gaulin E."/>
        </authorList>
    </citation>
    <scope>NUCLEOTIDE SEQUENCE</scope>
    <source>
        <strain evidence="6">CBS 578.67</strain>
    </source>
</reference>
<keyword evidence="1" id="KW-0677">Repeat</keyword>
<dbReference type="Gene3D" id="1.10.10.60">
    <property type="entry name" value="Homeodomain-like"/>
    <property type="match status" value="2"/>
</dbReference>
<evidence type="ECO:0000256" key="2">
    <source>
        <dbReference type="ARBA" id="ARBA00023125"/>
    </source>
</evidence>
<keyword evidence="8" id="KW-1185">Reference proteome</keyword>
<dbReference type="InterPro" id="IPR001005">
    <property type="entry name" value="SANT/Myb"/>
</dbReference>
<dbReference type="PROSITE" id="PS50090">
    <property type="entry name" value="MYB_LIKE"/>
    <property type="match status" value="2"/>
</dbReference>
<dbReference type="GO" id="GO:0000978">
    <property type="term" value="F:RNA polymerase II cis-regulatory region sequence-specific DNA binding"/>
    <property type="evidence" value="ECO:0007669"/>
    <property type="project" value="TreeGrafter"/>
</dbReference>
<dbReference type="OrthoDB" id="2143914at2759"/>
<dbReference type="SUPFAM" id="SSF46689">
    <property type="entry name" value="Homeodomain-like"/>
    <property type="match status" value="1"/>
</dbReference>
<reference evidence="7 8" key="1">
    <citation type="submission" date="2019-03" db="EMBL/GenBank/DDBJ databases">
        <authorList>
            <person name="Gaulin E."/>
            <person name="Dumas B."/>
        </authorList>
    </citation>
    <scope>NUCLEOTIDE SEQUENCE [LARGE SCALE GENOMIC DNA]</scope>
    <source>
        <strain evidence="7">CBS 568.67</strain>
    </source>
</reference>
<evidence type="ECO:0000259" key="4">
    <source>
        <dbReference type="PROSITE" id="PS50090"/>
    </source>
</evidence>
<evidence type="ECO:0000259" key="5">
    <source>
        <dbReference type="PROSITE" id="PS51294"/>
    </source>
</evidence>
<dbReference type="PANTHER" id="PTHR45614">
    <property type="entry name" value="MYB PROTEIN-RELATED"/>
    <property type="match status" value="1"/>
</dbReference>
<evidence type="ECO:0000256" key="1">
    <source>
        <dbReference type="ARBA" id="ARBA00022737"/>
    </source>
</evidence>
<evidence type="ECO:0000313" key="6">
    <source>
        <dbReference type="EMBL" id="KAF0682751.1"/>
    </source>
</evidence>
<dbReference type="InterPro" id="IPR050560">
    <property type="entry name" value="MYB_TF"/>
</dbReference>
<proteinExistence type="predicted"/>
<dbReference type="SMART" id="SM00717">
    <property type="entry name" value="SANT"/>
    <property type="match status" value="2"/>
</dbReference>
<evidence type="ECO:0000313" key="7">
    <source>
        <dbReference type="EMBL" id="VFU01783.1"/>
    </source>
</evidence>
<dbReference type="CDD" id="cd00167">
    <property type="entry name" value="SANT"/>
    <property type="match status" value="2"/>
</dbReference>
<dbReference type="GO" id="GO:0005634">
    <property type="term" value="C:nucleus"/>
    <property type="evidence" value="ECO:0007669"/>
    <property type="project" value="TreeGrafter"/>
</dbReference>
<feature type="domain" description="HTH myb-type" evidence="5">
    <location>
        <begin position="22"/>
        <end position="66"/>
    </location>
</feature>
<feature type="domain" description="Myb-like" evidence="4">
    <location>
        <begin position="67"/>
        <end position="117"/>
    </location>
</feature>
<evidence type="ECO:0000313" key="8">
    <source>
        <dbReference type="Proteomes" id="UP000332933"/>
    </source>
</evidence>
<dbReference type="GO" id="GO:0000981">
    <property type="term" value="F:DNA-binding transcription factor activity, RNA polymerase II-specific"/>
    <property type="evidence" value="ECO:0007669"/>
    <property type="project" value="TreeGrafter"/>
</dbReference>
<feature type="domain" description="Myb-like" evidence="4">
    <location>
        <begin position="21"/>
        <end position="66"/>
    </location>
</feature>
<gene>
    <name evidence="7" type="primary">Aste57867_25154</name>
    <name evidence="6" type="ORF">As57867_025076</name>
    <name evidence="7" type="ORF">ASTE57867_25154</name>
</gene>
<dbReference type="PROSITE" id="PS51294">
    <property type="entry name" value="HTH_MYB"/>
    <property type="match status" value="2"/>
</dbReference>
<dbReference type="InterPro" id="IPR009057">
    <property type="entry name" value="Homeodomain-like_sf"/>
</dbReference>
<dbReference type="Pfam" id="PF00249">
    <property type="entry name" value="Myb_DNA-binding"/>
    <property type="match status" value="2"/>
</dbReference>
<accession>A0A485LUK2</accession>